<feature type="coiled-coil region" evidence="1">
    <location>
        <begin position="280"/>
        <end position="314"/>
    </location>
</feature>
<dbReference type="RefSeq" id="WP_146891147.1">
    <property type="nucleotide sequence ID" value="NZ_BJXB01000045.1"/>
</dbReference>
<keyword evidence="4" id="KW-1185">Reference proteome</keyword>
<dbReference type="OrthoDB" id="69502at2"/>
<dbReference type="Proteomes" id="UP000321306">
    <property type="component" value="Unassembled WGS sequence"/>
</dbReference>
<keyword evidence="1" id="KW-0175">Coiled coil</keyword>
<evidence type="ECO:0000256" key="1">
    <source>
        <dbReference type="SAM" id="Coils"/>
    </source>
</evidence>
<dbReference type="AlphaFoldDB" id="A0A511NB90"/>
<proteinExistence type="predicted"/>
<accession>A0A511NB90</accession>
<reference evidence="3 4" key="1">
    <citation type="submission" date="2019-07" db="EMBL/GenBank/DDBJ databases">
        <title>Whole genome shotgun sequence of Deinococcus cellulosilyticus NBRC 106333.</title>
        <authorList>
            <person name="Hosoyama A."/>
            <person name="Uohara A."/>
            <person name="Ohji S."/>
            <person name="Ichikawa N."/>
        </authorList>
    </citation>
    <scope>NUCLEOTIDE SEQUENCE [LARGE SCALE GENOMIC DNA]</scope>
    <source>
        <strain evidence="3 4">NBRC 106333</strain>
    </source>
</reference>
<evidence type="ECO:0000313" key="3">
    <source>
        <dbReference type="EMBL" id="GEM49826.1"/>
    </source>
</evidence>
<feature type="signal peptide" evidence="2">
    <location>
        <begin position="1"/>
        <end position="22"/>
    </location>
</feature>
<comment type="caution">
    <text evidence="3">The sequence shown here is derived from an EMBL/GenBank/DDBJ whole genome shotgun (WGS) entry which is preliminary data.</text>
</comment>
<sequence length="351" mass="38141">MKKLLLALVLVTPTLLVGTTKAQSFEQIGQYLKDGCKVAVNGNNGWWGGSDSFEWICNIANSYGFMADNIINGDWEEFGKELIGRYTSDLVGHIANQMGAKQLNKYTDDLYQGLTQSYGEFRQALMNAMGKALKDQANGQFHDDNKGFSVVTPGGLADFAANNNPNLAIAQQAGRFQRTADAFEELAKAAKGKKLTEQNLENIATTVEPALSSAGSIIGTPVKKGIADTFVEKGKTALSTREVQQVQLEAFGEYMKQDASFRVIELQVLTEIAKQGVMQNTQLLMKLNEAESALSEARNELKEQLELIASENLEQAGEAARQLASVMHSFNSLVNPGSNVNGNLDDFLGTP</sequence>
<evidence type="ECO:0000256" key="2">
    <source>
        <dbReference type="SAM" id="SignalP"/>
    </source>
</evidence>
<organism evidence="3 4">
    <name type="scientific">Deinococcus cellulosilyticus (strain DSM 18568 / NBRC 106333 / KACC 11606 / 5516J-15)</name>
    <dbReference type="NCBI Taxonomy" id="1223518"/>
    <lineage>
        <taxon>Bacteria</taxon>
        <taxon>Thermotogati</taxon>
        <taxon>Deinococcota</taxon>
        <taxon>Deinococci</taxon>
        <taxon>Deinococcales</taxon>
        <taxon>Deinococcaceae</taxon>
        <taxon>Deinococcus</taxon>
    </lineage>
</organism>
<feature type="chain" id="PRO_5022208095" evidence="2">
    <location>
        <begin position="23"/>
        <end position="351"/>
    </location>
</feature>
<gene>
    <name evidence="3" type="ORF">DC3_54610</name>
</gene>
<name>A0A511NB90_DEIC1</name>
<protein>
    <submittedName>
        <fullName evidence="3">Uncharacterized protein</fullName>
    </submittedName>
</protein>
<dbReference type="EMBL" id="BJXB01000045">
    <property type="protein sequence ID" value="GEM49826.1"/>
    <property type="molecule type" value="Genomic_DNA"/>
</dbReference>
<evidence type="ECO:0000313" key="4">
    <source>
        <dbReference type="Proteomes" id="UP000321306"/>
    </source>
</evidence>
<keyword evidence="2" id="KW-0732">Signal</keyword>